<evidence type="ECO:0000259" key="6">
    <source>
        <dbReference type="PROSITE" id="PS50234"/>
    </source>
</evidence>
<keyword evidence="4 5" id="KW-0472">Membrane</keyword>
<dbReference type="InterPro" id="IPR050768">
    <property type="entry name" value="UPF0353/GerABKA_families"/>
</dbReference>
<dbReference type="PANTHER" id="PTHR22550">
    <property type="entry name" value="SPORE GERMINATION PROTEIN"/>
    <property type="match status" value="1"/>
</dbReference>
<evidence type="ECO:0000256" key="3">
    <source>
        <dbReference type="ARBA" id="ARBA00022989"/>
    </source>
</evidence>
<feature type="transmembrane region" description="Helical" evidence="5">
    <location>
        <begin position="50"/>
        <end position="71"/>
    </location>
</feature>
<dbReference type="InterPro" id="IPR002035">
    <property type="entry name" value="VWF_A"/>
</dbReference>
<dbReference type="OrthoDB" id="6206554at2"/>
<keyword evidence="1" id="KW-1003">Cell membrane</keyword>
<dbReference type="PRINTS" id="PR00453">
    <property type="entry name" value="VWFADOMAIN"/>
</dbReference>
<dbReference type="Proteomes" id="UP000192418">
    <property type="component" value="Unassembled WGS sequence"/>
</dbReference>
<evidence type="ECO:0000256" key="2">
    <source>
        <dbReference type="ARBA" id="ARBA00022692"/>
    </source>
</evidence>
<evidence type="ECO:0000256" key="4">
    <source>
        <dbReference type="ARBA" id="ARBA00023136"/>
    </source>
</evidence>
<sequence length="332" mass="36880">MFRFASPWFLLLLAALPLVFFLRTRRHNLPHVMVSHGALPGLQPKSFVMMLSAMLPLFKYLALALMIVALARPQWGTRKMNITTEGINIVLALDLSESMAALDFKRDGKIVTRLDAVKGVVNDFIMKREGDRIGMVVFGSQAFTQLPLTRDYNTISFVLDRLKIGAAGPSTAIGDALGIAFKRLLDIESKSNIIILLTDGRSNSGKLNPKAAADIAATGGVKVYTIGVGSRGKAPFLVNDPLLGQRYVYQQVDMDHDTLKNIAQKTGGMFFAAENINELEQIYQSIDRLEKTKVEVDAWAEYNELYPWCIIPAMVLLGAYIILFNTRLMRIP</sequence>
<dbReference type="RefSeq" id="WP_084066947.1">
    <property type="nucleotide sequence ID" value="NZ_FWXY01000002.1"/>
</dbReference>
<dbReference type="EMBL" id="FWXY01000002">
    <property type="protein sequence ID" value="SMC47727.1"/>
    <property type="molecule type" value="Genomic_DNA"/>
</dbReference>
<dbReference type="PROSITE" id="PS50234">
    <property type="entry name" value="VWFA"/>
    <property type="match status" value="1"/>
</dbReference>
<dbReference type="Gene3D" id="3.40.50.410">
    <property type="entry name" value="von Willebrand factor, type A domain"/>
    <property type="match status" value="1"/>
</dbReference>
<keyword evidence="8" id="KW-1185">Reference proteome</keyword>
<reference evidence="7 8" key="1">
    <citation type="submission" date="2017-04" db="EMBL/GenBank/DDBJ databases">
        <authorList>
            <person name="Afonso C.L."/>
            <person name="Miller P.J."/>
            <person name="Scott M.A."/>
            <person name="Spackman E."/>
            <person name="Goraichik I."/>
            <person name="Dimitrov K.M."/>
            <person name="Suarez D.L."/>
            <person name="Swayne D.E."/>
        </authorList>
    </citation>
    <scope>NUCLEOTIDE SEQUENCE [LARGE SCALE GENOMIC DNA]</scope>
    <source>
        <strain evidence="7 8">DSM 3385</strain>
    </source>
</reference>
<feature type="transmembrane region" description="Helical" evidence="5">
    <location>
        <begin position="305"/>
        <end position="323"/>
    </location>
</feature>
<gene>
    <name evidence="7" type="ORF">SAMN02746065_102295</name>
</gene>
<evidence type="ECO:0000256" key="5">
    <source>
        <dbReference type="SAM" id="Phobius"/>
    </source>
</evidence>
<evidence type="ECO:0000313" key="7">
    <source>
        <dbReference type="EMBL" id="SMC47727.1"/>
    </source>
</evidence>
<keyword evidence="3 5" id="KW-1133">Transmembrane helix</keyword>
<accession>A0A1W1ZHA2</accession>
<evidence type="ECO:0000256" key="1">
    <source>
        <dbReference type="ARBA" id="ARBA00022475"/>
    </source>
</evidence>
<dbReference type="AlphaFoldDB" id="A0A1W1ZHA2"/>
<dbReference type="SMART" id="SM00327">
    <property type="entry name" value="VWA"/>
    <property type="match status" value="1"/>
</dbReference>
<dbReference type="PANTHER" id="PTHR22550:SF5">
    <property type="entry name" value="LEUCINE ZIPPER PROTEIN 4"/>
    <property type="match status" value="1"/>
</dbReference>
<name>A0A1W1ZHA2_9BACT</name>
<organism evidence="7 8">
    <name type="scientific">Desulfocicer vacuolatum DSM 3385</name>
    <dbReference type="NCBI Taxonomy" id="1121400"/>
    <lineage>
        <taxon>Bacteria</taxon>
        <taxon>Pseudomonadati</taxon>
        <taxon>Thermodesulfobacteriota</taxon>
        <taxon>Desulfobacteria</taxon>
        <taxon>Desulfobacterales</taxon>
        <taxon>Desulfobacteraceae</taxon>
        <taxon>Desulfocicer</taxon>
    </lineage>
</organism>
<feature type="domain" description="VWFA" evidence="6">
    <location>
        <begin position="88"/>
        <end position="286"/>
    </location>
</feature>
<protein>
    <submittedName>
        <fullName evidence="7">Ca-activated chloride channel family protein</fullName>
    </submittedName>
</protein>
<dbReference type="InterPro" id="IPR036465">
    <property type="entry name" value="vWFA_dom_sf"/>
</dbReference>
<keyword evidence="2 5" id="KW-0812">Transmembrane</keyword>
<dbReference type="SUPFAM" id="SSF53300">
    <property type="entry name" value="vWA-like"/>
    <property type="match status" value="1"/>
</dbReference>
<evidence type="ECO:0000313" key="8">
    <source>
        <dbReference type="Proteomes" id="UP000192418"/>
    </source>
</evidence>
<dbReference type="Pfam" id="PF00092">
    <property type="entry name" value="VWA"/>
    <property type="match status" value="1"/>
</dbReference>
<proteinExistence type="predicted"/>
<dbReference type="STRING" id="1121400.SAMN02746065_102295"/>